<dbReference type="GO" id="GO:0016020">
    <property type="term" value="C:membrane"/>
    <property type="evidence" value="ECO:0007669"/>
    <property type="project" value="UniProtKB-SubCell"/>
</dbReference>
<dbReference type="Proteomes" id="UP001345827">
    <property type="component" value="Unassembled WGS sequence"/>
</dbReference>
<dbReference type="InterPro" id="IPR010929">
    <property type="entry name" value="PDR_CDR_ABC"/>
</dbReference>
<dbReference type="SUPFAM" id="SSF52540">
    <property type="entry name" value="P-loop containing nucleoside triphosphate hydrolases"/>
    <property type="match status" value="2"/>
</dbReference>
<feature type="transmembrane region" description="Helical" evidence="10">
    <location>
        <begin position="1252"/>
        <end position="1274"/>
    </location>
</feature>
<evidence type="ECO:0000259" key="11">
    <source>
        <dbReference type="PROSITE" id="PS50893"/>
    </source>
</evidence>
<dbReference type="GO" id="GO:0140359">
    <property type="term" value="F:ABC-type transporter activity"/>
    <property type="evidence" value="ECO:0007669"/>
    <property type="project" value="InterPro"/>
</dbReference>
<dbReference type="InterPro" id="IPR027417">
    <property type="entry name" value="P-loop_NTPase"/>
</dbReference>
<dbReference type="InterPro" id="IPR003439">
    <property type="entry name" value="ABC_transporter-like_ATP-bd"/>
</dbReference>
<evidence type="ECO:0000256" key="3">
    <source>
        <dbReference type="ARBA" id="ARBA00022448"/>
    </source>
</evidence>
<feature type="transmembrane region" description="Helical" evidence="10">
    <location>
        <begin position="700"/>
        <end position="722"/>
    </location>
</feature>
<keyword evidence="4 10" id="KW-0812">Transmembrane</keyword>
<dbReference type="Gene3D" id="3.40.50.300">
    <property type="entry name" value="P-loop containing nucleotide triphosphate hydrolases"/>
    <property type="match status" value="2"/>
</dbReference>
<dbReference type="PROSITE" id="PS00211">
    <property type="entry name" value="ABC_TRANSPORTER_1"/>
    <property type="match status" value="1"/>
</dbReference>
<keyword evidence="8 10" id="KW-0472">Membrane</keyword>
<dbReference type="Pfam" id="PF01061">
    <property type="entry name" value="ABC2_membrane"/>
    <property type="match status" value="2"/>
</dbReference>
<dbReference type="Pfam" id="PF00005">
    <property type="entry name" value="ABC_tran"/>
    <property type="match status" value="2"/>
</dbReference>
<dbReference type="InterPro" id="IPR003593">
    <property type="entry name" value="AAA+_ATPase"/>
</dbReference>
<keyword evidence="5" id="KW-0547">Nucleotide-binding</keyword>
<feature type="transmembrane region" description="Helical" evidence="10">
    <location>
        <begin position="1183"/>
        <end position="1214"/>
    </location>
</feature>
<dbReference type="CDD" id="cd03232">
    <property type="entry name" value="ABCG_PDR_domain2"/>
    <property type="match status" value="1"/>
</dbReference>
<feature type="transmembrane region" description="Helical" evidence="10">
    <location>
        <begin position="556"/>
        <end position="584"/>
    </location>
</feature>
<comment type="caution">
    <text evidence="12">The sequence shown here is derived from an EMBL/GenBank/DDBJ whole genome shotgun (WGS) entry which is preliminary data.</text>
</comment>
<keyword evidence="3" id="KW-0813">Transport</keyword>
<proteinExistence type="inferred from homology"/>
<gene>
    <name evidence="12" type="primary">SNQ2_1</name>
    <name evidence="12" type="ORF">LTR25_000798</name>
</gene>
<keyword evidence="7 10" id="KW-1133">Transmembrane helix</keyword>
<dbReference type="InterPro" id="IPR034003">
    <property type="entry name" value="ABCG_PDR_2"/>
</dbReference>
<evidence type="ECO:0000256" key="8">
    <source>
        <dbReference type="ARBA" id="ARBA00023136"/>
    </source>
</evidence>
<feature type="compositionally biased region" description="Acidic residues" evidence="9">
    <location>
        <begin position="1432"/>
        <end position="1453"/>
    </location>
</feature>
<reference evidence="12 13" key="1">
    <citation type="submission" date="2023-06" db="EMBL/GenBank/DDBJ databases">
        <title>Black Yeasts Isolated from many extreme environments.</title>
        <authorList>
            <person name="Coleine C."/>
            <person name="Stajich J.E."/>
            <person name="Selbmann L."/>
        </authorList>
    </citation>
    <scope>NUCLEOTIDE SEQUENCE [LARGE SCALE GENOMIC DNA]</scope>
    <source>
        <strain evidence="12 13">CCFEE 5887</strain>
    </source>
</reference>
<dbReference type="Pfam" id="PF19055">
    <property type="entry name" value="ABC2_membrane_7"/>
    <property type="match status" value="1"/>
</dbReference>
<evidence type="ECO:0000256" key="1">
    <source>
        <dbReference type="ARBA" id="ARBA00004141"/>
    </source>
</evidence>
<comment type="subcellular location">
    <subcellularLocation>
        <location evidence="1">Membrane</location>
        <topology evidence="1">Multi-pass membrane protein</topology>
    </subcellularLocation>
</comment>
<sequence>MPQAIDGNEQGHQGIQKPKPTHHVDIQNAERLFKIVSQELSGNRFFTEKEQPGRAGEVNEHGSFDLEGYLRNQKQAENDEGHHDKHVDVSWDITVRGASDSHHPLPTFGDAIIGLFGILPAIKGALLSLKGPTTRNFDILHKVSGAAKSGEMVLVLGRPGSGCSTFLKTIANQRTGFTEVVGDVYYNGIPSEEFKTKYQGETVYNQEDDVFLPTLTVKQTLGFALDMKTPGERVGGLSKAEFKGKITRMLLQMFNIEHTQDTLVGDAYIRGVSGGERKRVSIAEMMTTNASVCCWDNTTRGLDASTALDYAKSLRIITDIYGVTTFVSLYQASENIYRQFDKVLVLDGGHQAYFGPASEARAYFEGLGFAPKPRQTTADYLTGCTDEYERDFAPGVDEGSIPATPDGLATAFRQSPLWEKSNREIADNQKSKMLDQLEEFHRGVAQRKRKHTSKTSVFSAPFHKQVWGNCKQLARLRWSAKLPMYSFLWTWLSVPMITASLVYKFTDSSNDTFSRAGLLFLACMLCAFQAISEMPQAITGRGVVNKHRSFTFYRPAALWLAQFLVDLLFLGTVIFFFSIIQYFFAGFAPTAGGFFTFYLTILLLMMTIVLLFRVGVIVNPDFDSALQATAFLIPYMILCSGFIVKRTSMLGWIRCLVPSGPSYSEIQYQACTVAGSLPSQSTVTGSRYLYSMFGVNAGHVWRGIGVLFAFAAFYLVGTLVAGEKVAFSMGGRTTKFYIKEDEERKALNAALAENKKSRRHNGQIEAKAELEIKSKSTLTWQDLTYDVQTPAGAKRLLNGIDGFVEPGRLTALMGASGAGKTTLLDVLAQRKSVGVVSGDLFVDGKVPDISFQRGTAYCEQLDVHEPTATVREALRFSAYLRQPPEVPLQEKNAYVEKVIELLELEDIADVVIGSPATGLVVEERKRVTIGVELAAKPEMLLFLDEPTSGLDSQSAFNVVRFLQKLAAAGQAILCTIHQPNSVLFENFDRLLLLQAGGNTVYFGEIGQDAQVLRGYFGKNGATCPPDVNVAEWMLDVIGAGSTPAAGNKDWSEIWRLSPQAAKIKRDIQDLSKPAPGSVGNPGHTDTEYATSFLAQTWLVCKRTTLAYYRSPTYGYTRVINHILVALWQGLFFLNIGNSRTDLQYRIFSIFGTTVLPVLVIFQVQPRMEISRSIFYREHSSRMYSPWAFTTGMVTAEVPYSLLSATVFFVCLYLPTGMDRSPSTAGFQFVVILLTETFAVTLALAIQALTPSFYVASLLNPWILVLFTVMSGVMIPKPNMTSFWRAWMYELDPYTRTITTAATTALHGVKVHCNDDELSRFPVPAGQTCGEYMADFMAQATGYIVNANATDMCQYCAFSVGDEFLATLGISYHDRGRDIGILAMFTVTNLIILYAAAVVADTPEHETRLPSGSQGGAEDKTAHAVPLLRGVEVEEEEGDREEEGEAFEFGSVEE</sequence>
<feature type="transmembrane region" description="Helical" evidence="10">
    <location>
        <begin position="590"/>
        <end position="612"/>
    </location>
</feature>
<dbReference type="PROSITE" id="PS50893">
    <property type="entry name" value="ABC_TRANSPORTER_2"/>
    <property type="match status" value="2"/>
</dbReference>
<feature type="transmembrane region" description="Helical" evidence="10">
    <location>
        <begin position="1378"/>
        <end position="1399"/>
    </location>
</feature>
<dbReference type="GO" id="GO:0005524">
    <property type="term" value="F:ATP binding"/>
    <property type="evidence" value="ECO:0007669"/>
    <property type="project" value="UniProtKB-KW"/>
</dbReference>
<dbReference type="InterPro" id="IPR034001">
    <property type="entry name" value="ABCG_PDR_1"/>
</dbReference>
<evidence type="ECO:0000256" key="2">
    <source>
        <dbReference type="ARBA" id="ARBA00006012"/>
    </source>
</evidence>
<keyword evidence="13" id="KW-1185">Reference proteome</keyword>
<accession>A0AAV9QKW7</accession>
<evidence type="ECO:0000256" key="7">
    <source>
        <dbReference type="ARBA" id="ARBA00022989"/>
    </source>
</evidence>
<dbReference type="Pfam" id="PF06422">
    <property type="entry name" value="PDR_CDR"/>
    <property type="match status" value="1"/>
</dbReference>
<feature type="domain" description="ABC transporter" evidence="11">
    <location>
        <begin position="122"/>
        <end position="373"/>
    </location>
</feature>
<protein>
    <submittedName>
        <fullName evidence="12">ATP-binding cassette transporter snq2</fullName>
    </submittedName>
</protein>
<feature type="transmembrane region" description="Helical" evidence="10">
    <location>
        <begin position="512"/>
        <end position="531"/>
    </location>
</feature>
<keyword evidence="6 12" id="KW-0067">ATP-binding</keyword>
<evidence type="ECO:0000313" key="13">
    <source>
        <dbReference type="Proteomes" id="UP001345827"/>
    </source>
</evidence>
<feature type="domain" description="ABC transporter" evidence="11">
    <location>
        <begin position="778"/>
        <end position="1021"/>
    </location>
</feature>
<evidence type="ECO:0000256" key="9">
    <source>
        <dbReference type="SAM" id="MobiDB-lite"/>
    </source>
</evidence>
<dbReference type="CDD" id="cd03233">
    <property type="entry name" value="ABCG_PDR_domain1"/>
    <property type="match status" value="1"/>
</dbReference>
<comment type="similarity">
    <text evidence="2">Belongs to the ABC transporter superfamily. ABCG family. PDR (TC 3.A.1.205) subfamily.</text>
</comment>
<feature type="transmembrane region" description="Helical" evidence="10">
    <location>
        <begin position="1142"/>
        <end position="1163"/>
    </location>
</feature>
<feature type="transmembrane region" description="Helical" evidence="10">
    <location>
        <begin position="1226"/>
        <end position="1245"/>
    </location>
</feature>
<evidence type="ECO:0000313" key="12">
    <source>
        <dbReference type="EMBL" id="KAK5545788.1"/>
    </source>
</evidence>
<feature type="transmembrane region" description="Helical" evidence="10">
    <location>
        <begin position="485"/>
        <end position="506"/>
    </location>
</feature>
<evidence type="ECO:0000256" key="4">
    <source>
        <dbReference type="ARBA" id="ARBA00022692"/>
    </source>
</evidence>
<organism evidence="12 13">
    <name type="scientific">Vermiconidia calcicola</name>
    <dbReference type="NCBI Taxonomy" id="1690605"/>
    <lineage>
        <taxon>Eukaryota</taxon>
        <taxon>Fungi</taxon>
        <taxon>Dikarya</taxon>
        <taxon>Ascomycota</taxon>
        <taxon>Pezizomycotina</taxon>
        <taxon>Dothideomycetes</taxon>
        <taxon>Dothideomycetidae</taxon>
        <taxon>Mycosphaerellales</taxon>
        <taxon>Extremaceae</taxon>
        <taxon>Vermiconidia</taxon>
    </lineage>
</organism>
<dbReference type="InterPro" id="IPR017871">
    <property type="entry name" value="ABC_transporter-like_CS"/>
</dbReference>
<evidence type="ECO:0000256" key="5">
    <source>
        <dbReference type="ARBA" id="ARBA00022741"/>
    </source>
</evidence>
<feature type="region of interest" description="Disordered" evidence="9">
    <location>
        <begin position="1404"/>
        <end position="1453"/>
    </location>
</feature>
<name>A0AAV9QKW7_9PEZI</name>
<dbReference type="FunFam" id="3.40.50.300:FF:000054">
    <property type="entry name" value="ABC multidrug transporter atrF"/>
    <property type="match status" value="1"/>
</dbReference>
<feature type="transmembrane region" description="Helical" evidence="10">
    <location>
        <begin position="624"/>
        <end position="644"/>
    </location>
</feature>
<feature type="region of interest" description="Disordered" evidence="9">
    <location>
        <begin position="1"/>
        <end position="21"/>
    </location>
</feature>
<dbReference type="InterPro" id="IPR013525">
    <property type="entry name" value="ABC2_TM"/>
</dbReference>
<dbReference type="EMBL" id="JAXLQG010000001">
    <property type="protein sequence ID" value="KAK5545788.1"/>
    <property type="molecule type" value="Genomic_DNA"/>
</dbReference>
<dbReference type="SMART" id="SM00382">
    <property type="entry name" value="AAA"/>
    <property type="match status" value="2"/>
</dbReference>
<feature type="transmembrane region" description="Helical" evidence="10">
    <location>
        <begin position="1118"/>
        <end position="1136"/>
    </location>
</feature>
<evidence type="ECO:0000256" key="6">
    <source>
        <dbReference type="ARBA" id="ARBA00022840"/>
    </source>
</evidence>
<dbReference type="GO" id="GO:0016887">
    <property type="term" value="F:ATP hydrolysis activity"/>
    <property type="evidence" value="ECO:0007669"/>
    <property type="project" value="InterPro"/>
</dbReference>
<evidence type="ECO:0000256" key="10">
    <source>
        <dbReference type="SAM" id="Phobius"/>
    </source>
</evidence>
<dbReference type="PANTHER" id="PTHR19241">
    <property type="entry name" value="ATP-BINDING CASSETTE TRANSPORTER"/>
    <property type="match status" value="1"/>
</dbReference>
<dbReference type="InterPro" id="IPR043926">
    <property type="entry name" value="ABCG_dom"/>
</dbReference>